<dbReference type="Proteomes" id="UP000321567">
    <property type="component" value="Unassembled WGS sequence"/>
</dbReference>
<sequence length="357" mass="38263">MHRLPTALFRSFALSRLTAVFLMALGLFGGAGGPAARAADVTLRFAHFWPSVSGPHRLVYQEWAKAVEAASGGRLKVDLYPGATLVKAPAQYDAVRSRIADVTATIQGYTANRFPLSQIVELPGLVTNGVQGSCILQNLYDEGLIADEYKDTRPLFFFTHGPGQLHLRDRAVTRPEDLAGLRIRRPTVVVGALLESLGAQPVALPAPDTYPAMERGVIDGAALPWEAMESFRLNELTRFHAEVGGLYTLAFVVTMNKDVYNGLPDDLKAVIDAQSGAAWARRAGGVFDDLDTVGRKAAEAAGHAIVTIEGGADNPAWKPALDAVTEAHLAELESRGLPARAVYARARALADTCNARP</sequence>
<dbReference type="PANTHER" id="PTHR33376">
    <property type="match status" value="1"/>
</dbReference>
<protein>
    <submittedName>
        <fullName evidence="2">C4-dicarboxylate ABC transporter substrate-binding protein</fullName>
    </submittedName>
</protein>
<dbReference type="GO" id="GO:0055085">
    <property type="term" value="P:transmembrane transport"/>
    <property type="evidence" value="ECO:0007669"/>
    <property type="project" value="InterPro"/>
</dbReference>
<dbReference type="OrthoDB" id="7822595at2"/>
<dbReference type="NCBIfam" id="NF037995">
    <property type="entry name" value="TRAP_S1"/>
    <property type="match status" value="1"/>
</dbReference>
<accession>A0A512HB10</accession>
<reference evidence="2 3" key="1">
    <citation type="submission" date="2019-07" db="EMBL/GenBank/DDBJ databases">
        <title>Whole genome shotgun sequence of Rhodospirillum oryzae NBRC 107573.</title>
        <authorList>
            <person name="Hosoyama A."/>
            <person name="Uohara A."/>
            <person name="Ohji S."/>
            <person name="Ichikawa N."/>
        </authorList>
    </citation>
    <scope>NUCLEOTIDE SEQUENCE [LARGE SCALE GENOMIC DNA]</scope>
    <source>
        <strain evidence="2 3">NBRC 107573</strain>
    </source>
</reference>
<dbReference type="AlphaFoldDB" id="A0A512HB10"/>
<dbReference type="RefSeq" id="WP_147164675.1">
    <property type="nucleotide sequence ID" value="NZ_BJZO01000095.1"/>
</dbReference>
<dbReference type="CDD" id="cd13665">
    <property type="entry name" value="PBP2_TRAP_Dctp3_4"/>
    <property type="match status" value="1"/>
</dbReference>
<keyword evidence="1" id="KW-0732">Signal</keyword>
<dbReference type="Gene3D" id="3.40.190.170">
    <property type="entry name" value="Bacterial extracellular solute-binding protein, family 7"/>
    <property type="match status" value="1"/>
</dbReference>
<evidence type="ECO:0000313" key="3">
    <source>
        <dbReference type="Proteomes" id="UP000321567"/>
    </source>
</evidence>
<name>A0A512HB10_9PROT</name>
<comment type="caution">
    <text evidence="2">The sequence shown here is derived from an EMBL/GenBank/DDBJ whole genome shotgun (WGS) entry which is preliminary data.</text>
</comment>
<proteinExistence type="predicted"/>
<evidence type="ECO:0000313" key="2">
    <source>
        <dbReference type="EMBL" id="GEO82647.1"/>
    </source>
</evidence>
<dbReference type="PANTHER" id="PTHR33376:SF15">
    <property type="entry name" value="BLL6794 PROTEIN"/>
    <property type="match status" value="1"/>
</dbReference>
<keyword evidence="3" id="KW-1185">Reference proteome</keyword>
<evidence type="ECO:0000256" key="1">
    <source>
        <dbReference type="ARBA" id="ARBA00022729"/>
    </source>
</evidence>
<dbReference type="Pfam" id="PF03480">
    <property type="entry name" value="DctP"/>
    <property type="match status" value="1"/>
</dbReference>
<dbReference type="EMBL" id="BJZO01000095">
    <property type="protein sequence ID" value="GEO82647.1"/>
    <property type="molecule type" value="Genomic_DNA"/>
</dbReference>
<gene>
    <name evidence="2" type="ORF">ROR02_27780</name>
</gene>
<dbReference type="SUPFAM" id="SSF53850">
    <property type="entry name" value="Periplasmic binding protein-like II"/>
    <property type="match status" value="1"/>
</dbReference>
<organism evidence="2 3">
    <name type="scientific">Pararhodospirillum oryzae</name>
    <dbReference type="NCBI Taxonomy" id="478448"/>
    <lineage>
        <taxon>Bacteria</taxon>
        <taxon>Pseudomonadati</taxon>
        <taxon>Pseudomonadota</taxon>
        <taxon>Alphaproteobacteria</taxon>
        <taxon>Rhodospirillales</taxon>
        <taxon>Rhodospirillaceae</taxon>
        <taxon>Pararhodospirillum</taxon>
    </lineage>
</organism>
<dbReference type="InterPro" id="IPR038404">
    <property type="entry name" value="TRAP_DctP_sf"/>
</dbReference>
<dbReference type="InterPro" id="IPR018389">
    <property type="entry name" value="DctP_fam"/>
</dbReference>